<dbReference type="InterPro" id="IPR022393">
    <property type="entry name" value="Conjugative_transposon_TraJ"/>
</dbReference>
<sequence>MKVIPKSIAIILFSILLPLTTQAQVGYDRGLHGVLEDLYSEMMPLCSQLISVAQGIAAFGALWYIASRVWRSIANAEPIDFYPLFRPFAIGFCILLFPSVLSLINGVMNPTVNATASMMDNSNQAIENLLKHKEEVVKGTIKGQMYRSNYREGDYEKWLKYTQGLPEEATAPEESFLESLWNNELFSNAKWSFNFKHWIKQALAEILQLLFEAAALCINTLRTFQLVVLSILGPLVFGLSVYDGFQHTLTVWLARYINIYLWLPVANIFGAIISTVQEKMLVLDIGQIESTGDTFFSATDTGYLIFLVIGIIGYFSVPSVANYIVHAASGGALPHKASSFFTQAAFSTVSMASSAAKIATTRGSSMSADSYGDKAGSMNQSMASRGTAAGYFKDGSDYQSSKLKGNS</sequence>
<protein>
    <submittedName>
        <fullName evidence="3">Conjugative transposon TraJ protein</fullName>
    </submittedName>
</protein>
<name>A0A327PE15_9BACT</name>
<evidence type="ECO:0000259" key="2">
    <source>
        <dbReference type="Pfam" id="PF07863"/>
    </source>
</evidence>
<accession>A0A327PE15</accession>
<dbReference type="Pfam" id="PF07863">
    <property type="entry name" value="CtnDOT_TraJ"/>
    <property type="match status" value="1"/>
</dbReference>
<dbReference type="RefSeq" id="WP_111612342.1">
    <property type="nucleotide sequence ID" value="NZ_QLLK01000008.1"/>
</dbReference>
<keyword evidence="1" id="KW-1133">Transmembrane helix</keyword>
<feature type="transmembrane region" description="Helical" evidence="1">
    <location>
        <begin position="224"/>
        <end position="245"/>
    </location>
</feature>
<evidence type="ECO:0000313" key="3">
    <source>
        <dbReference type="EMBL" id="RAI88096.1"/>
    </source>
</evidence>
<feature type="transmembrane region" description="Helical" evidence="1">
    <location>
        <begin position="47"/>
        <end position="66"/>
    </location>
</feature>
<keyword evidence="1" id="KW-0812">Transmembrane</keyword>
<keyword evidence="1" id="KW-0472">Membrane</keyword>
<feature type="transmembrane region" description="Helical" evidence="1">
    <location>
        <begin position="303"/>
        <end position="325"/>
    </location>
</feature>
<dbReference type="EMBL" id="QLLK01000008">
    <property type="protein sequence ID" value="RAI88096.1"/>
    <property type="molecule type" value="Genomic_DNA"/>
</dbReference>
<organism evidence="3 4">
    <name type="scientific">Algoriphagus yeomjeoni</name>
    <dbReference type="NCBI Taxonomy" id="291403"/>
    <lineage>
        <taxon>Bacteria</taxon>
        <taxon>Pseudomonadati</taxon>
        <taxon>Bacteroidota</taxon>
        <taxon>Cytophagia</taxon>
        <taxon>Cytophagales</taxon>
        <taxon>Cyclobacteriaceae</taxon>
        <taxon>Algoriphagus</taxon>
    </lineage>
</organism>
<comment type="caution">
    <text evidence="3">The sequence shown here is derived from an EMBL/GenBank/DDBJ whole genome shotgun (WGS) entry which is preliminary data.</text>
</comment>
<dbReference type="AlphaFoldDB" id="A0A327PE15"/>
<dbReference type="OrthoDB" id="1147144at2"/>
<keyword evidence="4" id="KW-1185">Reference proteome</keyword>
<proteinExistence type="predicted"/>
<evidence type="ECO:0000256" key="1">
    <source>
        <dbReference type="SAM" id="Phobius"/>
    </source>
</evidence>
<dbReference type="Proteomes" id="UP000249610">
    <property type="component" value="Unassembled WGS sequence"/>
</dbReference>
<feature type="transmembrane region" description="Helical" evidence="1">
    <location>
        <begin position="87"/>
        <end position="108"/>
    </location>
</feature>
<feature type="domain" description="Conjugative transposon TraJ C-terminal" evidence="2">
    <location>
        <begin position="30"/>
        <end position="405"/>
    </location>
</feature>
<dbReference type="NCBIfam" id="TIGR03782">
    <property type="entry name" value="Bac_Flav_CT_J"/>
    <property type="match status" value="1"/>
</dbReference>
<evidence type="ECO:0000313" key="4">
    <source>
        <dbReference type="Proteomes" id="UP000249610"/>
    </source>
</evidence>
<gene>
    <name evidence="3" type="ORF">LV83_03014</name>
</gene>
<feature type="transmembrane region" description="Helical" evidence="1">
    <location>
        <begin position="257"/>
        <end position="276"/>
    </location>
</feature>
<dbReference type="InterPro" id="IPR012424">
    <property type="entry name" value="Conjugative_transposon_TraJ_C"/>
</dbReference>
<reference evidence="3 4" key="1">
    <citation type="submission" date="2018-06" db="EMBL/GenBank/DDBJ databases">
        <title>Genomic Encyclopedia of Archaeal and Bacterial Type Strains, Phase II (KMG-II): from individual species to whole genera.</title>
        <authorList>
            <person name="Goeker M."/>
        </authorList>
    </citation>
    <scope>NUCLEOTIDE SEQUENCE [LARGE SCALE GENOMIC DNA]</scope>
    <source>
        <strain evidence="3 4">DSM 23446</strain>
    </source>
</reference>